<dbReference type="GO" id="GO:0005886">
    <property type="term" value="C:plasma membrane"/>
    <property type="evidence" value="ECO:0007669"/>
    <property type="project" value="InterPro"/>
</dbReference>
<dbReference type="GO" id="GO:0008381">
    <property type="term" value="F:mechanosensitive monoatomic ion channel activity"/>
    <property type="evidence" value="ECO:0007669"/>
    <property type="project" value="TreeGrafter"/>
</dbReference>
<dbReference type="EMBL" id="JAVRBK010000007">
    <property type="protein sequence ID" value="KAK5640704.1"/>
    <property type="molecule type" value="Genomic_DNA"/>
</dbReference>
<feature type="transmembrane region" description="Helical" evidence="6">
    <location>
        <begin position="154"/>
        <end position="173"/>
    </location>
</feature>
<feature type="transmembrane region" description="Helical" evidence="6">
    <location>
        <begin position="364"/>
        <end position="386"/>
    </location>
</feature>
<evidence type="ECO:0000256" key="3">
    <source>
        <dbReference type="ARBA" id="ARBA00022692"/>
    </source>
</evidence>
<keyword evidence="9" id="KW-1185">Reference proteome</keyword>
<keyword evidence="4 6" id="KW-1133">Transmembrane helix</keyword>
<comment type="similarity">
    <text evidence="2">Belongs to the TMC family.</text>
</comment>
<feature type="transmembrane region" description="Helical" evidence="6">
    <location>
        <begin position="413"/>
        <end position="439"/>
    </location>
</feature>
<accession>A0AAN7V6G6</accession>
<gene>
    <name evidence="8" type="ORF">RI129_009251</name>
</gene>
<evidence type="ECO:0000256" key="5">
    <source>
        <dbReference type="ARBA" id="ARBA00023136"/>
    </source>
</evidence>
<dbReference type="Proteomes" id="UP001329430">
    <property type="component" value="Chromosome 7"/>
</dbReference>
<comment type="subcellular location">
    <subcellularLocation>
        <location evidence="1">Membrane</location>
        <topology evidence="1">Multi-pass membrane protein</topology>
    </subcellularLocation>
</comment>
<organism evidence="8 9">
    <name type="scientific">Pyrocoelia pectoralis</name>
    <dbReference type="NCBI Taxonomy" id="417401"/>
    <lineage>
        <taxon>Eukaryota</taxon>
        <taxon>Metazoa</taxon>
        <taxon>Ecdysozoa</taxon>
        <taxon>Arthropoda</taxon>
        <taxon>Hexapoda</taxon>
        <taxon>Insecta</taxon>
        <taxon>Pterygota</taxon>
        <taxon>Neoptera</taxon>
        <taxon>Endopterygota</taxon>
        <taxon>Coleoptera</taxon>
        <taxon>Polyphaga</taxon>
        <taxon>Elateriformia</taxon>
        <taxon>Elateroidea</taxon>
        <taxon>Lampyridae</taxon>
        <taxon>Lampyrinae</taxon>
        <taxon>Pyrocoelia</taxon>
    </lineage>
</organism>
<reference evidence="8 9" key="1">
    <citation type="journal article" date="2024" name="Insects">
        <title>An Improved Chromosome-Level Genome Assembly of the Firefly Pyrocoelia pectoralis.</title>
        <authorList>
            <person name="Fu X."/>
            <person name="Meyer-Rochow V.B."/>
            <person name="Ballantyne L."/>
            <person name="Zhu X."/>
        </authorList>
    </citation>
    <scope>NUCLEOTIDE SEQUENCE [LARGE SCALE GENOMIC DNA]</scope>
    <source>
        <strain evidence="8">XCY_ONT2</strain>
    </source>
</reference>
<evidence type="ECO:0000256" key="4">
    <source>
        <dbReference type="ARBA" id="ARBA00022989"/>
    </source>
</evidence>
<dbReference type="InterPro" id="IPR012496">
    <property type="entry name" value="TMC_dom"/>
</dbReference>
<sequence length="553" mass="64104">MQVLKVRCRKVLLLIVVKSISVGFQINTSFKSFAYSFELWYSSLKQIEGHFGSGVATYFKYFRWMFIMNFLISIVALLFVVFPQLLFENFTTLTAISKNIWFNWEVKRSTNNDTFKINDLFTAEGYFTDTILFYGHYTNGTIKLISTQEYSMPYAYFFTTVCVYIASFIVLSLRMAKSYRKSFIETQDGLKNNFAHKIFCGWDYSVATEKAANLKVSALFHELKELLSESLETVQNTSCLQQFYTKVIQTICNIIIIFLLGGTGCVLWLLLKENTIPMNKSSANVGIIIAIVINIIMWLFPIAFSFIVHYEDYKHPRAALYITLLRTFLLKIVLVGTFLGFWLKHSTKQKCWETAIGQHIFRLILFDFFFSVVLASFVNAVCYLIYKNVWKGIGTPTFDIARYTLQLLYNQTLFWVGFYFSPLLAVVVVLKLWVSWYIYRTCTLKFCEPYSKSWKAAQTQTLFLILSFLSLLLVIITLGYIVVDVEASKCGPLRNYSFMYELILKGIFQLEQHNVFWKVLMYVTKPGAVALILLAMCVAVYYLRAKTLAQKEL</sequence>
<evidence type="ECO:0000259" key="7">
    <source>
        <dbReference type="Pfam" id="PF07810"/>
    </source>
</evidence>
<feature type="transmembrane region" description="Helical" evidence="6">
    <location>
        <begin position="61"/>
        <end position="82"/>
    </location>
</feature>
<dbReference type="Pfam" id="PF07810">
    <property type="entry name" value="TMC"/>
    <property type="match status" value="1"/>
</dbReference>
<dbReference type="AlphaFoldDB" id="A0AAN7V6G6"/>
<dbReference type="PANTHER" id="PTHR23302:SF43">
    <property type="entry name" value="TMC DOMAIN-CONTAINING PROTEIN"/>
    <property type="match status" value="1"/>
</dbReference>
<evidence type="ECO:0000256" key="1">
    <source>
        <dbReference type="ARBA" id="ARBA00004141"/>
    </source>
</evidence>
<protein>
    <recommendedName>
        <fullName evidence="7">TMC domain-containing protein</fullName>
    </recommendedName>
</protein>
<keyword evidence="3 6" id="KW-0812">Transmembrane</keyword>
<evidence type="ECO:0000256" key="6">
    <source>
        <dbReference type="SAM" id="Phobius"/>
    </source>
</evidence>
<feature type="transmembrane region" description="Helical" evidence="6">
    <location>
        <begin position="519"/>
        <end position="543"/>
    </location>
</feature>
<feature type="transmembrane region" description="Helical" evidence="6">
    <location>
        <begin position="319"/>
        <end position="343"/>
    </location>
</feature>
<evidence type="ECO:0000313" key="8">
    <source>
        <dbReference type="EMBL" id="KAK5640704.1"/>
    </source>
</evidence>
<proteinExistence type="inferred from homology"/>
<keyword evidence="5 6" id="KW-0472">Membrane</keyword>
<evidence type="ECO:0000313" key="9">
    <source>
        <dbReference type="Proteomes" id="UP001329430"/>
    </source>
</evidence>
<name>A0AAN7V6G6_9COLE</name>
<dbReference type="InterPro" id="IPR038900">
    <property type="entry name" value="TMC"/>
</dbReference>
<comment type="caution">
    <text evidence="8">The sequence shown here is derived from an EMBL/GenBank/DDBJ whole genome shotgun (WGS) entry which is preliminary data.</text>
</comment>
<feature type="transmembrane region" description="Helical" evidence="6">
    <location>
        <begin position="460"/>
        <end position="483"/>
    </location>
</feature>
<feature type="transmembrane region" description="Helical" evidence="6">
    <location>
        <begin position="247"/>
        <end position="271"/>
    </location>
</feature>
<feature type="transmembrane region" description="Helical" evidence="6">
    <location>
        <begin position="283"/>
        <end position="307"/>
    </location>
</feature>
<feature type="domain" description="TMC" evidence="7">
    <location>
        <begin position="351"/>
        <end position="457"/>
    </location>
</feature>
<dbReference type="PANTHER" id="PTHR23302">
    <property type="entry name" value="TRANSMEMBRANE CHANNEL-RELATED"/>
    <property type="match status" value="1"/>
</dbReference>
<evidence type="ECO:0000256" key="2">
    <source>
        <dbReference type="ARBA" id="ARBA00006510"/>
    </source>
</evidence>